<evidence type="ECO:0000256" key="2">
    <source>
        <dbReference type="SAM" id="MobiDB-lite"/>
    </source>
</evidence>
<evidence type="ECO:0000259" key="4">
    <source>
        <dbReference type="Pfam" id="PF04677"/>
    </source>
</evidence>
<dbReference type="Proteomes" id="UP000464620">
    <property type="component" value="Chromosome B09"/>
</dbReference>
<gene>
    <name evidence="6" type="ORF">Ahy_B09g099941</name>
    <name evidence="5" type="ORF">DS421_19g672670</name>
</gene>
<proteinExistence type="inferred from homology"/>
<dbReference type="InterPro" id="IPR040194">
    <property type="entry name" value="Cwf19-like"/>
</dbReference>
<reference evidence="5 8" key="2">
    <citation type="submission" date="2020-01" db="EMBL/GenBank/DDBJ databases">
        <title>Genome sequence of Arachis hypogaea, cultivar Shitouqi.</title>
        <authorList>
            <person name="Zhuang W."/>
            <person name="Chen H."/>
            <person name="Varshney R."/>
            <person name="Wang D."/>
            <person name="Ming R."/>
        </authorList>
    </citation>
    <scope>NUCLEOTIDE SEQUENCE [LARGE SCALE GENOMIC DNA]</scope>
    <source>
        <tissue evidence="5">Young leaf</tissue>
    </source>
</reference>
<feature type="region of interest" description="Disordered" evidence="2">
    <location>
        <begin position="509"/>
        <end position="534"/>
    </location>
</feature>
<feature type="compositionally biased region" description="Basic and acidic residues" evidence="2">
    <location>
        <begin position="84"/>
        <end position="95"/>
    </location>
</feature>
<evidence type="ECO:0000313" key="6">
    <source>
        <dbReference type="EMBL" id="RYQ93691.1"/>
    </source>
</evidence>
<dbReference type="InterPro" id="IPR036265">
    <property type="entry name" value="HIT-like_sf"/>
</dbReference>
<dbReference type="InterPro" id="IPR006768">
    <property type="entry name" value="Cwf19-like_C_dom-1"/>
</dbReference>
<dbReference type="AlphaFoldDB" id="A0A444XVA7"/>
<feature type="compositionally biased region" description="Basic and acidic residues" evidence="2">
    <location>
        <begin position="7"/>
        <end position="23"/>
    </location>
</feature>
<feature type="domain" description="Cwf19-like protein C-terminal" evidence="3">
    <location>
        <begin position="674"/>
        <end position="771"/>
    </location>
</feature>
<keyword evidence="7" id="KW-1185">Reference proteome</keyword>
<feature type="compositionally biased region" description="Basic residues" evidence="2">
    <location>
        <begin position="24"/>
        <end position="35"/>
    </location>
</feature>
<protein>
    <submittedName>
        <fullName evidence="5">CWF19-like protein</fullName>
    </submittedName>
</protein>
<feature type="region of interest" description="Disordered" evidence="2">
    <location>
        <begin position="384"/>
        <end position="416"/>
    </location>
</feature>
<evidence type="ECO:0000259" key="3">
    <source>
        <dbReference type="Pfam" id="PF04676"/>
    </source>
</evidence>
<evidence type="ECO:0000256" key="1">
    <source>
        <dbReference type="ARBA" id="ARBA00006795"/>
    </source>
</evidence>
<feature type="region of interest" description="Disordered" evidence="2">
    <location>
        <begin position="453"/>
        <end position="475"/>
    </location>
</feature>
<feature type="compositionally biased region" description="Polar residues" evidence="2">
    <location>
        <begin position="453"/>
        <end position="462"/>
    </location>
</feature>
<evidence type="ECO:0000313" key="7">
    <source>
        <dbReference type="Proteomes" id="UP000289738"/>
    </source>
</evidence>
<evidence type="ECO:0000313" key="5">
    <source>
        <dbReference type="EMBL" id="QHN79759.1"/>
    </source>
</evidence>
<dbReference type="SUPFAM" id="SSF54197">
    <property type="entry name" value="HIT-like"/>
    <property type="match status" value="1"/>
</dbReference>
<feature type="compositionally biased region" description="Basic and acidic residues" evidence="2">
    <location>
        <begin position="187"/>
        <end position="205"/>
    </location>
</feature>
<dbReference type="Pfam" id="PF04676">
    <property type="entry name" value="CwfJ_C_2"/>
    <property type="match status" value="1"/>
</dbReference>
<feature type="region of interest" description="Disordered" evidence="2">
    <location>
        <begin position="285"/>
        <end position="350"/>
    </location>
</feature>
<feature type="compositionally biased region" description="Basic residues" evidence="2">
    <location>
        <begin position="129"/>
        <end position="146"/>
    </location>
</feature>
<dbReference type="Proteomes" id="UP000289738">
    <property type="component" value="Chromosome B09"/>
</dbReference>
<dbReference type="GO" id="GO:0000398">
    <property type="term" value="P:mRNA splicing, via spliceosome"/>
    <property type="evidence" value="ECO:0007669"/>
    <property type="project" value="TreeGrafter"/>
</dbReference>
<feature type="compositionally biased region" description="Low complexity" evidence="2">
    <location>
        <begin position="108"/>
        <end position="121"/>
    </location>
</feature>
<feature type="compositionally biased region" description="Basic and acidic residues" evidence="2">
    <location>
        <begin position="302"/>
        <end position="343"/>
    </location>
</feature>
<reference evidence="6 7" key="1">
    <citation type="submission" date="2019-01" db="EMBL/GenBank/DDBJ databases">
        <title>Sequencing of cultivated peanut Arachis hypogaea provides insights into genome evolution and oil improvement.</title>
        <authorList>
            <person name="Chen X."/>
        </authorList>
    </citation>
    <scope>NUCLEOTIDE SEQUENCE [LARGE SCALE GENOMIC DNA]</scope>
    <source>
        <strain evidence="7">cv. Fuhuasheng</strain>
        <strain evidence="6">GDAAS-fuhuasheng2018</strain>
        <tissue evidence="6">Leaves</tissue>
    </source>
</reference>
<feature type="domain" description="Cwf19-like C-terminal" evidence="4">
    <location>
        <begin position="541"/>
        <end position="665"/>
    </location>
</feature>
<evidence type="ECO:0000313" key="8">
    <source>
        <dbReference type="Proteomes" id="UP000464620"/>
    </source>
</evidence>
<sequence length="778" mass="88068">MLSEVKFIPRDQMQDEDLVSKSDIRRRKNKGKGKSSRNSSSDDEELEKIKKGSRKKWYSSDESSSSEYESNQDAKKNTKKAKKKRDDGSSDDSCKRSKRRSRSRSGKKGYSSEEFSSSSSDVSKDFKDRKGRHQKTNRKHGSKKSKVKGEAANIAADSISENEISRKEMGLDWMLRPESKGPTVSDTVEKLPEEDPVEEPIKVNPKELNPYLKDNGSGYPEESDGTKVGADRLLSASLVGDGGASWRLKALKRAQEQAAREGRSFQEAVAERWGSLGDLTASVASNAAAPARAHLRAIRSRQRGETEEKSDTDKQSRRDYKRQDYLKDVSVRHGEMKAPKVRDSLSWGKRKSQHSAEGAALISAAASSLNKFSNDGSFMREFVSNKSSNSDGSAVEGVEPVNDSSEANAPGNSSEMVKTGMTANQLAAKAMQLRLKGKHEEAEKLMQEAKIMNTQQGNQAHTIRSRSEGDSSRYATQKVYAQQKKGEDDADMHLARKIMQNKQFKVSSRADDEYDYDDGPSKKSRKTRAGDDDHKIIQKNNRENRFLTQQERCLFCLENPNRPMHLVVSIANFTYLMLPQWQPVAPGHCCILPIQHESATRTVDDNVWTEIRNFKKCLIMMFAKQEKEVVFLETVMGLAQQRRHCMVECIPLPQDIAKEAPLYFKKAIDEAEDEWSQHNAKKLIDTSQKGLRNSIPKHFPYFHVEFGLNKGFVHVIDDEKQFKGNLGLNVIRGMLKSAEEDMYRRRRYEAVDVQKQAVASFSKEWEPFDWTKQLQETS</sequence>
<comment type="similarity">
    <text evidence="1">Belongs to the CWF19 family.</text>
</comment>
<dbReference type="OrthoDB" id="2113965at2759"/>
<feature type="compositionally biased region" description="Polar residues" evidence="2">
    <location>
        <begin position="402"/>
        <end position="416"/>
    </location>
</feature>
<dbReference type="InterPro" id="IPR006767">
    <property type="entry name" value="Cwf19-like_C_dom-2"/>
</dbReference>
<dbReference type="EMBL" id="SDMP01000019">
    <property type="protein sequence ID" value="RYQ93691.1"/>
    <property type="molecule type" value="Genomic_DNA"/>
</dbReference>
<dbReference type="Pfam" id="PF04677">
    <property type="entry name" value="CwfJ_C_1"/>
    <property type="match status" value="1"/>
</dbReference>
<dbReference type="PANTHER" id="PTHR12072:SF5">
    <property type="entry name" value="CWF19-LIKE PROTEIN 2"/>
    <property type="match status" value="1"/>
</dbReference>
<feature type="compositionally biased region" description="Low complexity" evidence="2">
    <location>
        <begin position="60"/>
        <end position="69"/>
    </location>
</feature>
<accession>A0A444XVA7</accession>
<name>A0A444XVA7_ARAHY</name>
<feature type="compositionally biased region" description="Basic and acidic residues" evidence="2">
    <location>
        <begin position="163"/>
        <end position="179"/>
    </location>
</feature>
<dbReference type="PANTHER" id="PTHR12072">
    <property type="entry name" value="CWF19, CELL CYCLE CONTROL PROTEIN"/>
    <property type="match status" value="1"/>
</dbReference>
<dbReference type="EMBL" id="CP031001">
    <property type="protein sequence ID" value="QHN79759.1"/>
    <property type="molecule type" value="Genomic_DNA"/>
</dbReference>
<organism evidence="6 7">
    <name type="scientific">Arachis hypogaea</name>
    <name type="common">Peanut</name>
    <dbReference type="NCBI Taxonomy" id="3818"/>
    <lineage>
        <taxon>Eukaryota</taxon>
        <taxon>Viridiplantae</taxon>
        <taxon>Streptophyta</taxon>
        <taxon>Embryophyta</taxon>
        <taxon>Tracheophyta</taxon>
        <taxon>Spermatophyta</taxon>
        <taxon>Magnoliopsida</taxon>
        <taxon>eudicotyledons</taxon>
        <taxon>Gunneridae</taxon>
        <taxon>Pentapetalae</taxon>
        <taxon>rosids</taxon>
        <taxon>fabids</taxon>
        <taxon>Fabales</taxon>
        <taxon>Fabaceae</taxon>
        <taxon>Papilionoideae</taxon>
        <taxon>50 kb inversion clade</taxon>
        <taxon>dalbergioids sensu lato</taxon>
        <taxon>Dalbergieae</taxon>
        <taxon>Pterocarpus clade</taxon>
        <taxon>Arachis</taxon>
    </lineage>
</organism>
<dbReference type="STRING" id="3818.A0A444XVA7"/>
<dbReference type="GO" id="GO:0071014">
    <property type="term" value="C:post-mRNA release spliceosomal complex"/>
    <property type="evidence" value="ECO:0007669"/>
    <property type="project" value="TreeGrafter"/>
</dbReference>
<feature type="compositionally biased region" description="Basic residues" evidence="2">
    <location>
        <begin position="96"/>
        <end position="107"/>
    </location>
</feature>
<feature type="region of interest" description="Disordered" evidence="2">
    <location>
        <begin position="1"/>
        <end position="228"/>
    </location>
</feature>
<dbReference type="Gene3D" id="3.30.428.10">
    <property type="entry name" value="HIT-like"/>
    <property type="match status" value="1"/>
</dbReference>